<dbReference type="RefSeq" id="WP_126948820.1">
    <property type="nucleotide sequence ID" value="NZ_RZHG01000028.1"/>
</dbReference>
<dbReference type="EMBL" id="RZHG01000028">
    <property type="protein sequence ID" value="RUR27319.1"/>
    <property type="molecule type" value="Genomic_DNA"/>
</dbReference>
<organism evidence="1 2">
    <name type="scientific">Vreelandella andesensis</name>
    <dbReference type="NCBI Taxonomy" id="447567"/>
    <lineage>
        <taxon>Bacteria</taxon>
        <taxon>Pseudomonadati</taxon>
        <taxon>Pseudomonadota</taxon>
        <taxon>Gammaproteobacteria</taxon>
        <taxon>Oceanospirillales</taxon>
        <taxon>Halomonadaceae</taxon>
        <taxon>Vreelandella</taxon>
    </lineage>
</organism>
<reference evidence="1 2" key="1">
    <citation type="submission" date="2018-12" db="EMBL/GenBank/DDBJ databases">
        <title>three novel Halomonas strain isolated from plants.</title>
        <authorList>
            <person name="Sun C."/>
        </authorList>
    </citation>
    <scope>NUCLEOTIDE SEQUENCE [LARGE SCALE GENOMIC DNA]</scope>
    <source>
        <strain evidence="1 2">DSM 19434</strain>
    </source>
</reference>
<accession>A0A433KFR4</accession>
<name>A0A433KFR4_9GAMM</name>
<keyword evidence="2" id="KW-1185">Reference proteome</keyword>
<protein>
    <submittedName>
        <fullName evidence="1">Uncharacterized protein</fullName>
    </submittedName>
</protein>
<gene>
    <name evidence="1" type="ORF">ELY33_15575</name>
</gene>
<proteinExistence type="predicted"/>
<dbReference type="Proteomes" id="UP000287336">
    <property type="component" value="Unassembled WGS sequence"/>
</dbReference>
<evidence type="ECO:0000313" key="1">
    <source>
        <dbReference type="EMBL" id="RUR27319.1"/>
    </source>
</evidence>
<sequence length="158" mass="17676">MIITRESLTQAANSGQPLDHLTAGQTWAAHTLCVPPERLQKPLASHIAALLDSVERKARREFFGGIERGDTDAMVARAYDEQHPPFLRLPILETLREGMNEHFPELKPAGYNDQGQPVYALADIAQALDTSEDELLEHAEQRGMLDQLRKTPAPHRVH</sequence>
<dbReference type="AlphaFoldDB" id="A0A433KFR4"/>
<dbReference type="OrthoDB" id="6163863at2"/>
<evidence type="ECO:0000313" key="2">
    <source>
        <dbReference type="Proteomes" id="UP000287336"/>
    </source>
</evidence>
<comment type="caution">
    <text evidence="1">The sequence shown here is derived from an EMBL/GenBank/DDBJ whole genome shotgun (WGS) entry which is preliminary data.</text>
</comment>